<name>A0A421B3Y4_9PSEU</name>
<protein>
    <recommendedName>
        <fullName evidence="4">VCBS repeat protein</fullName>
    </recommendedName>
</protein>
<sequence>MPGTGELVIGNELDPTRVKFGDLTGDGRADLVHVRADGTPVARFDDKGFTSEPRAGEVRVPLPRSGHHRLRPSPIVRGRGHSVTGPDYRSWHLRHTPWRYLVAASAWGEWVV</sequence>
<dbReference type="EMBL" id="RCDD01000002">
    <property type="protein sequence ID" value="RLK58993.1"/>
    <property type="molecule type" value="Genomic_DNA"/>
</dbReference>
<gene>
    <name evidence="2" type="ORF">CLV68_3474</name>
</gene>
<reference evidence="2 3" key="1">
    <citation type="submission" date="2018-10" db="EMBL/GenBank/DDBJ databases">
        <title>Genomic Encyclopedia of Archaeal and Bacterial Type Strains, Phase II (KMG-II): from individual species to whole genera.</title>
        <authorList>
            <person name="Goeker M."/>
        </authorList>
    </citation>
    <scope>NUCLEOTIDE SEQUENCE [LARGE SCALE GENOMIC DNA]</scope>
    <source>
        <strain evidence="2 3">DSM 45657</strain>
    </source>
</reference>
<feature type="compositionally biased region" description="Basic and acidic residues" evidence="1">
    <location>
        <begin position="44"/>
        <end position="57"/>
    </location>
</feature>
<evidence type="ECO:0008006" key="4">
    <source>
        <dbReference type="Google" id="ProtNLM"/>
    </source>
</evidence>
<evidence type="ECO:0000313" key="2">
    <source>
        <dbReference type="EMBL" id="RLK58993.1"/>
    </source>
</evidence>
<evidence type="ECO:0000256" key="1">
    <source>
        <dbReference type="SAM" id="MobiDB-lite"/>
    </source>
</evidence>
<accession>A0A421B3Y4</accession>
<dbReference type="Proteomes" id="UP000282454">
    <property type="component" value="Unassembled WGS sequence"/>
</dbReference>
<proteinExistence type="predicted"/>
<dbReference type="AlphaFoldDB" id="A0A421B3Y4"/>
<evidence type="ECO:0000313" key="3">
    <source>
        <dbReference type="Proteomes" id="UP000282454"/>
    </source>
</evidence>
<comment type="caution">
    <text evidence="2">The sequence shown here is derived from an EMBL/GenBank/DDBJ whole genome shotgun (WGS) entry which is preliminary data.</text>
</comment>
<organism evidence="2 3">
    <name type="scientific">Actinokineospora cianjurensis</name>
    <dbReference type="NCBI Taxonomy" id="585224"/>
    <lineage>
        <taxon>Bacteria</taxon>
        <taxon>Bacillati</taxon>
        <taxon>Actinomycetota</taxon>
        <taxon>Actinomycetes</taxon>
        <taxon>Pseudonocardiales</taxon>
        <taxon>Pseudonocardiaceae</taxon>
        <taxon>Actinokineospora</taxon>
    </lineage>
</organism>
<keyword evidence="3" id="KW-1185">Reference proteome</keyword>
<feature type="region of interest" description="Disordered" evidence="1">
    <location>
        <begin position="44"/>
        <end position="82"/>
    </location>
</feature>